<comment type="caution">
    <text evidence="2">The sequence shown here is derived from an EMBL/GenBank/DDBJ whole genome shotgun (WGS) entry which is preliminary data.</text>
</comment>
<accession>A0AAV4UXU7</accession>
<feature type="region of interest" description="Disordered" evidence="1">
    <location>
        <begin position="45"/>
        <end position="65"/>
    </location>
</feature>
<dbReference type="AlphaFoldDB" id="A0AAV4UXU7"/>
<organism evidence="2 3">
    <name type="scientific">Caerostris extrusa</name>
    <name type="common">Bark spider</name>
    <name type="synonym">Caerostris bankana</name>
    <dbReference type="NCBI Taxonomy" id="172846"/>
    <lineage>
        <taxon>Eukaryota</taxon>
        <taxon>Metazoa</taxon>
        <taxon>Ecdysozoa</taxon>
        <taxon>Arthropoda</taxon>
        <taxon>Chelicerata</taxon>
        <taxon>Arachnida</taxon>
        <taxon>Araneae</taxon>
        <taxon>Araneomorphae</taxon>
        <taxon>Entelegynae</taxon>
        <taxon>Araneoidea</taxon>
        <taxon>Araneidae</taxon>
        <taxon>Caerostris</taxon>
    </lineage>
</organism>
<evidence type="ECO:0000313" key="3">
    <source>
        <dbReference type="Proteomes" id="UP001054945"/>
    </source>
</evidence>
<proteinExistence type="predicted"/>
<sequence>MKAPFLPHSMKVLQHEEKQSFTQKSIPTTTTIPRYADQYQISKPLENNHVKHANPSSSIQRSQYRNVNPYYPNLKHINEKYVQGSRSRLPFHNIPQRTTTPHSNQEQSPVAEALHARKPLVLNENYKNGKSLQDRSRLPYHNIPQRTTISHSNHEQSPVTEALHARKPYS</sequence>
<keyword evidence="3" id="KW-1185">Reference proteome</keyword>
<evidence type="ECO:0000256" key="1">
    <source>
        <dbReference type="SAM" id="MobiDB-lite"/>
    </source>
</evidence>
<feature type="compositionally biased region" description="Polar residues" evidence="1">
    <location>
        <begin position="146"/>
        <end position="159"/>
    </location>
</feature>
<name>A0AAV4UXU7_CAEEX</name>
<protein>
    <submittedName>
        <fullName evidence="2">Uncharacterized protein</fullName>
    </submittedName>
</protein>
<evidence type="ECO:0000313" key="2">
    <source>
        <dbReference type="EMBL" id="GIY62902.1"/>
    </source>
</evidence>
<dbReference type="EMBL" id="BPLR01013681">
    <property type="protein sequence ID" value="GIY62902.1"/>
    <property type="molecule type" value="Genomic_DNA"/>
</dbReference>
<dbReference type="Proteomes" id="UP001054945">
    <property type="component" value="Unassembled WGS sequence"/>
</dbReference>
<feature type="region of interest" description="Disordered" evidence="1">
    <location>
        <begin position="146"/>
        <end position="170"/>
    </location>
</feature>
<reference evidence="2 3" key="1">
    <citation type="submission" date="2021-06" db="EMBL/GenBank/DDBJ databases">
        <title>Caerostris extrusa draft genome.</title>
        <authorList>
            <person name="Kono N."/>
            <person name="Arakawa K."/>
        </authorList>
    </citation>
    <scope>NUCLEOTIDE SEQUENCE [LARGE SCALE GENOMIC DNA]</scope>
</reference>
<feature type="compositionally biased region" description="Polar residues" evidence="1">
    <location>
        <begin position="54"/>
        <end position="65"/>
    </location>
</feature>
<gene>
    <name evidence="2" type="ORF">CEXT_153371</name>
</gene>